<dbReference type="PROSITE" id="PS00455">
    <property type="entry name" value="AMP_BINDING"/>
    <property type="match status" value="1"/>
</dbReference>
<comment type="caution">
    <text evidence="5">The sequence shown here is derived from an EMBL/GenBank/DDBJ whole genome shotgun (WGS) entry which is preliminary data.</text>
</comment>
<dbReference type="InterPro" id="IPR025110">
    <property type="entry name" value="AMP-bd_C"/>
</dbReference>
<dbReference type="Gene3D" id="3.40.50.12780">
    <property type="entry name" value="N-terminal domain of ligase-like"/>
    <property type="match status" value="1"/>
</dbReference>
<evidence type="ECO:0000256" key="2">
    <source>
        <dbReference type="ARBA" id="ARBA00022598"/>
    </source>
</evidence>
<dbReference type="PANTHER" id="PTHR43201:SF5">
    <property type="entry name" value="MEDIUM-CHAIN ACYL-COA LIGASE ACSF2, MITOCHONDRIAL"/>
    <property type="match status" value="1"/>
</dbReference>
<reference evidence="6" key="1">
    <citation type="journal article" date="2019" name="Int. J. Syst. Evol. Microbiol.">
        <title>The Global Catalogue of Microorganisms (GCM) 10K type strain sequencing project: providing services to taxonomists for standard genome sequencing and annotation.</title>
        <authorList>
            <consortium name="The Broad Institute Genomics Platform"/>
            <consortium name="The Broad Institute Genome Sequencing Center for Infectious Disease"/>
            <person name="Wu L."/>
            <person name="Ma J."/>
        </authorList>
    </citation>
    <scope>NUCLEOTIDE SEQUENCE [LARGE SCALE GENOMIC DNA]</scope>
    <source>
        <strain evidence="6">JCM 17688</strain>
    </source>
</reference>
<gene>
    <name evidence="5" type="primary">fadD5</name>
    <name evidence="5" type="ORF">GCM10023147_13100</name>
</gene>
<feature type="domain" description="AMP-dependent synthetase/ligase" evidence="3">
    <location>
        <begin position="34"/>
        <end position="395"/>
    </location>
</feature>
<dbReference type="InterPro" id="IPR000873">
    <property type="entry name" value="AMP-dep_synth/lig_dom"/>
</dbReference>
<feature type="domain" description="AMP-binding enzyme C-terminal" evidence="4">
    <location>
        <begin position="445"/>
        <end position="521"/>
    </location>
</feature>
<keyword evidence="2 5" id="KW-0436">Ligase</keyword>
<protein>
    <submittedName>
        <fullName evidence="5">Fatty-acid--CoA ligase FadD5</fullName>
    </submittedName>
</protein>
<dbReference type="SUPFAM" id="SSF56801">
    <property type="entry name" value="Acetyl-CoA synthetase-like"/>
    <property type="match status" value="1"/>
</dbReference>
<keyword evidence="6" id="KW-1185">Reference proteome</keyword>
<comment type="similarity">
    <text evidence="1">Belongs to the ATP-dependent AMP-binding enzyme family.</text>
</comment>
<evidence type="ECO:0000313" key="6">
    <source>
        <dbReference type="Proteomes" id="UP001500635"/>
    </source>
</evidence>
<organism evidence="5 6">
    <name type="scientific">Tsukamurella soli</name>
    <dbReference type="NCBI Taxonomy" id="644556"/>
    <lineage>
        <taxon>Bacteria</taxon>
        <taxon>Bacillati</taxon>
        <taxon>Actinomycetota</taxon>
        <taxon>Actinomycetes</taxon>
        <taxon>Mycobacteriales</taxon>
        <taxon>Tsukamurellaceae</taxon>
        <taxon>Tsukamurella</taxon>
    </lineage>
</organism>
<dbReference type="InterPro" id="IPR045851">
    <property type="entry name" value="AMP-bd_C_sf"/>
</dbReference>
<evidence type="ECO:0000313" key="5">
    <source>
        <dbReference type="EMBL" id="GAA4387985.1"/>
    </source>
</evidence>
<evidence type="ECO:0000259" key="4">
    <source>
        <dbReference type="Pfam" id="PF13193"/>
    </source>
</evidence>
<dbReference type="Pfam" id="PF00501">
    <property type="entry name" value="AMP-binding"/>
    <property type="match status" value="1"/>
</dbReference>
<dbReference type="EMBL" id="BAABFR010000014">
    <property type="protein sequence ID" value="GAA4387985.1"/>
    <property type="molecule type" value="Genomic_DNA"/>
</dbReference>
<dbReference type="Pfam" id="PF13193">
    <property type="entry name" value="AMP-binding_C"/>
    <property type="match status" value="1"/>
</dbReference>
<dbReference type="InterPro" id="IPR042099">
    <property type="entry name" value="ANL_N_sf"/>
</dbReference>
<evidence type="ECO:0000259" key="3">
    <source>
        <dbReference type="Pfam" id="PF00501"/>
    </source>
</evidence>
<accession>A0ABP8JB66</accession>
<dbReference type="Proteomes" id="UP001500635">
    <property type="component" value="Unassembled WGS sequence"/>
</dbReference>
<dbReference type="Gene3D" id="3.30.300.30">
    <property type="match status" value="1"/>
</dbReference>
<proteinExistence type="inferred from homology"/>
<dbReference type="InterPro" id="IPR020845">
    <property type="entry name" value="AMP-binding_CS"/>
</dbReference>
<dbReference type="RefSeq" id="WP_344992632.1">
    <property type="nucleotide sequence ID" value="NZ_BAABFR010000014.1"/>
</dbReference>
<sequence>MTDSDARIPWFPQVEEPRFSQRRNWNNQVRVHALMRGAAPALRYRGATRTWAQLADRVGALAGALAERGVGFGDRVLVLGLNRPEYVEAVLAVTALGAIAVPVNFRLAPPEVAFLAQDTAAAAIVYEAPFDRLVEATAASGAALGARIRFDGARDGADGVRSEGFDDLVAEGRPAPIVDVPDDTPALIMYTSGTTGRPKGAVLTHANMQAQALNNLLAPGSVDHAAIGAVAVPMFHIAALGVLASTLLDGVLAVIFPLGAFDAAEVLDTLEAEGITTMFMVPAQWQQAVLEQQARPRRLALKYVWWGAAPASRTLLESLYETFPQATVCAVFGQTEMSPITCALTGDDTLRKIGSVGRVVRTCAARVVDPDMNDVPVGEVGEIVYRGPNLMAGYWNNLEATETAFAGGWFHSGDLVRQDEEGFVYIIDRAKDMIISGGENIYCVEVESAVAAHPSVLDAAVIGRADPKWGETVVAVVQLRPGAEPVTTEQMSQFLTERIARYKHPRDVIVVDTLPRNAAGKITKAPLRTDFGTAGIS</sequence>
<evidence type="ECO:0000256" key="1">
    <source>
        <dbReference type="ARBA" id="ARBA00006432"/>
    </source>
</evidence>
<dbReference type="PANTHER" id="PTHR43201">
    <property type="entry name" value="ACYL-COA SYNTHETASE"/>
    <property type="match status" value="1"/>
</dbReference>
<dbReference type="GO" id="GO:0016874">
    <property type="term" value="F:ligase activity"/>
    <property type="evidence" value="ECO:0007669"/>
    <property type="project" value="UniProtKB-KW"/>
</dbReference>
<name>A0ABP8JB66_9ACTN</name>